<proteinExistence type="predicted"/>
<comment type="caution">
    <text evidence="1">The sequence shown here is derived from an EMBL/GenBank/DDBJ whole genome shotgun (WGS) entry which is preliminary data.</text>
</comment>
<dbReference type="AlphaFoldDB" id="A0A8H7XYN2"/>
<name>A0A8H7XYN2_PSICU</name>
<accession>A0A8H7XYN2</accession>
<evidence type="ECO:0000313" key="1">
    <source>
        <dbReference type="EMBL" id="KAG5168331.1"/>
    </source>
</evidence>
<dbReference type="EMBL" id="JAFIQS010000006">
    <property type="protein sequence ID" value="KAG5168331.1"/>
    <property type="molecule type" value="Genomic_DNA"/>
</dbReference>
<reference evidence="1" key="1">
    <citation type="submission" date="2021-02" db="EMBL/GenBank/DDBJ databases">
        <title>Psilocybe cubensis genome.</title>
        <authorList>
            <person name="Mckernan K.J."/>
            <person name="Crawford S."/>
            <person name="Trippe A."/>
            <person name="Kane L.T."/>
            <person name="Mclaughlin S."/>
        </authorList>
    </citation>
    <scope>NUCLEOTIDE SEQUENCE [LARGE SCALE GENOMIC DNA]</scope>
    <source>
        <strain evidence="1">MGC-MH-2018</strain>
    </source>
</reference>
<gene>
    <name evidence="1" type="ORF">JR316_006929</name>
</gene>
<sequence length="106" mass="11216">MSTTAKGRITGGNGERFTAMFILPGSDRAATFLGNFYSSVPSLTCDDATLTYNNPRDLTAARQFEAQLGVNNVKFTMNNGVIIEGVLNTPISPPISASGAGVWVIE</sequence>
<dbReference type="OrthoDB" id="3009566at2759"/>
<organism evidence="1">
    <name type="scientific">Psilocybe cubensis</name>
    <name type="common">Psychedelic mushroom</name>
    <name type="synonym">Stropharia cubensis</name>
    <dbReference type="NCBI Taxonomy" id="181762"/>
    <lineage>
        <taxon>Eukaryota</taxon>
        <taxon>Fungi</taxon>
        <taxon>Dikarya</taxon>
        <taxon>Basidiomycota</taxon>
        <taxon>Agaricomycotina</taxon>
        <taxon>Agaricomycetes</taxon>
        <taxon>Agaricomycetidae</taxon>
        <taxon>Agaricales</taxon>
        <taxon>Agaricineae</taxon>
        <taxon>Strophariaceae</taxon>
        <taxon>Psilocybe</taxon>
    </lineage>
</organism>
<protein>
    <submittedName>
        <fullName evidence="1">Uncharacterized protein</fullName>
    </submittedName>
</protein>